<evidence type="ECO:0000256" key="4">
    <source>
        <dbReference type="ARBA" id="ARBA00021436"/>
    </source>
</evidence>
<evidence type="ECO:0000313" key="8">
    <source>
        <dbReference type="EMBL" id="CDJ47375.1"/>
    </source>
</evidence>
<dbReference type="EMBL" id="HG710710">
    <property type="protein sequence ID" value="CDJ47375.1"/>
    <property type="molecule type" value="Genomic_DNA"/>
</dbReference>
<evidence type="ECO:0000256" key="6">
    <source>
        <dbReference type="ARBA" id="ARBA00023242"/>
    </source>
</evidence>
<feature type="compositionally biased region" description="Low complexity" evidence="7">
    <location>
        <begin position="69"/>
        <end position="103"/>
    </location>
</feature>
<dbReference type="PANTHER" id="PTHR33588:SF1">
    <property type="entry name" value="CILIA- AND FLAGELLA-ASSOCIATED PROTEIN 299"/>
    <property type="match status" value="1"/>
</dbReference>
<dbReference type="VEuPathDB" id="ToxoDB:EBH_0072550"/>
<dbReference type="GO" id="GO:0005634">
    <property type="term" value="C:nucleus"/>
    <property type="evidence" value="ECO:0007669"/>
    <property type="project" value="UniProtKB-SubCell"/>
</dbReference>
<keyword evidence="6" id="KW-0539">Nucleus</keyword>
<evidence type="ECO:0000256" key="2">
    <source>
        <dbReference type="ARBA" id="ARBA00004123"/>
    </source>
</evidence>
<protein>
    <recommendedName>
        <fullName evidence="4">Cilia- and flagella-associated protein 299</fullName>
    </recommendedName>
</protein>
<dbReference type="OrthoDB" id="2136125at2759"/>
<keyword evidence="9" id="KW-1185">Reference proteome</keyword>
<dbReference type="AlphaFoldDB" id="U6LHV4"/>
<reference evidence="8" key="1">
    <citation type="submission" date="2013-10" db="EMBL/GenBank/DDBJ databases">
        <title>Genomic analysis of the causative agents of coccidiosis in chickens.</title>
        <authorList>
            <person name="Reid A.J."/>
            <person name="Blake D."/>
            <person name="Billington K."/>
            <person name="Browne H."/>
            <person name="Dunn M."/>
            <person name="Hung S."/>
            <person name="Kawahara F."/>
            <person name="Miranda-Saavedra D."/>
            <person name="Mourier T."/>
            <person name="Nagra H."/>
            <person name="Otto T.D."/>
            <person name="Rawlings N."/>
            <person name="Sanchez A."/>
            <person name="Sanders M."/>
            <person name="Subramaniam C."/>
            <person name="Tay Y."/>
            <person name="Dear P."/>
            <person name="Doerig C."/>
            <person name="Gruber A."/>
            <person name="Parkinson J."/>
            <person name="Shirley M."/>
            <person name="Wan K.L."/>
            <person name="Berriman M."/>
            <person name="Tomley F."/>
            <person name="Pain A."/>
        </authorList>
    </citation>
    <scope>NUCLEOTIDE SEQUENCE [LARGE SCALE GENOMIC DNA]</scope>
    <source>
        <strain evidence="8">Houghton</strain>
    </source>
</reference>
<reference evidence="8" key="2">
    <citation type="submission" date="2013-10" db="EMBL/GenBank/DDBJ databases">
        <authorList>
            <person name="Aslett M."/>
        </authorList>
    </citation>
    <scope>NUCLEOTIDE SEQUENCE [LARGE SCALE GENOMIC DNA]</scope>
    <source>
        <strain evidence="8">Houghton</strain>
    </source>
</reference>
<dbReference type="InterPro" id="IPR027887">
    <property type="entry name" value="DUF4464"/>
</dbReference>
<evidence type="ECO:0000256" key="1">
    <source>
        <dbReference type="ARBA" id="ARBA00003056"/>
    </source>
</evidence>
<name>U6LHV4_9EIME</name>
<evidence type="ECO:0000256" key="7">
    <source>
        <dbReference type="SAM" id="MobiDB-lite"/>
    </source>
</evidence>
<sequence>MGGPESLAEELRHVETYEDYLDSFLTENDRMYISDERLARDLVEIGCLKGSVLSREAFYQKAEALDRQQQQQLQQQLQQQQEQQEQQQEQQHQQDQQQQQQQQPRAAVSAGSKRRAAAKWSSFLHSFYSR</sequence>
<proteinExistence type="predicted"/>
<gene>
    <name evidence="8" type="ORF">EBH_0072550</name>
</gene>
<dbReference type="Pfam" id="PF14713">
    <property type="entry name" value="DUF4464"/>
    <property type="match status" value="1"/>
</dbReference>
<accession>U6LHV4</accession>
<dbReference type="GO" id="GO:0005737">
    <property type="term" value="C:cytoplasm"/>
    <property type="evidence" value="ECO:0007669"/>
    <property type="project" value="UniProtKB-SubCell"/>
</dbReference>
<dbReference type="PANTHER" id="PTHR33588">
    <property type="entry name" value="CILIA- AND FLAGELLA-ASSOCIATED PROTEIN 299"/>
    <property type="match status" value="1"/>
</dbReference>
<comment type="subcellular location">
    <subcellularLocation>
        <location evidence="3">Cytoplasm</location>
    </subcellularLocation>
    <subcellularLocation>
        <location evidence="2">Nucleus</location>
    </subcellularLocation>
</comment>
<keyword evidence="5" id="KW-0963">Cytoplasm</keyword>
<organism evidence="8 9">
    <name type="scientific">Eimeria brunetti</name>
    <dbReference type="NCBI Taxonomy" id="51314"/>
    <lineage>
        <taxon>Eukaryota</taxon>
        <taxon>Sar</taxon>
        <taxon>Alveolata</taxon>
        <taxon>Apicomplexa</taxon>
        <taxon>Conoidasida</taxon>
        <taxon>Coccidia</taxon>
        <taxon>Eucoccidiorida</taxon>
        <taxon>Eimeriorina</taxon>
        <taxon>Eimeriidae</taxon>
        <taxon>Eimeria</taxon>
    </lineage>
</organism>
<evidence type="ECO:0000256" key="5">
    <source>
        <dbReference type="ARBA" id="ARBA00022490"/>
    </source>
</evidence>
<evidence type="ECO:0000313" key="9">
    <source>
        <dbReference type="Proteomes" id="UP000030750"/>
    </source>
</evidence>
<dbReference type="Proteomes" id="UP000030750">
    <property type="component" value="Unassembled WGS sequence"/>
</dbReference>
<evidence type="ECO:0000256" key="3">
    <source>
        <dbReference type="ARBA" id="ARBA00004496"/>
    </source>
</evidence>
<feature type="region of interest" description="Disordered" evidence="7">
    <location>
        <begin position="69"/>
        <end position="114"/>
    </location>
</feature>
<comment type="function">
    <text evidence="1">May be involved in spermatogenesis.</text>
</comment>